<dbReference type="NCBIfam" id="NF033734">
    <property type="entry name" value="MFS_ArsJ"/>
    <property type="match status" value="1"/>
</dbReference>
<dbReference type="SUPFAM" id="SSF103473">
    <property type="entry name" value="MFS general substrate transporter"/>
    <property type="match status" value="1"/>
</dbReference>
<dbReference type="PANTHER" id="PTHR23547:SF1">
    <property type="entry name" value="MAJOR FACILITATOR SUPERFAMILY MFS_1"/>
    <property type="match status" value="1"/>
</dbReference>
<evidence type="ECO:0000256" key="2">
    <source>
        <dbReference type="ARBA" id="ARBA00022989"/>
    </source>
</evidence>
<feature type="transmembrane region" description="Helical" evidence="4">
    <location>
        <begin position="44"/>
        <end position="64"/>
    </location>
</feature>
<dbReference type="InterPro" id="IPR011701">
    <property type="entry name" value="MFS"/>
</dbReference>
<dbReference type="RefSeq" id="WP_274154086.1">
    <property type="nucleotide sequence ID" value="NZ_CP117812.1"/>
</dbReference>
<organism evidence="5 6">
    <name type="scientific">Lentisphaera profundi</name>
    <dbReference type="NCBI Taxonomy" id="1658616"/>
    <lineage>
        <taxon>Bacteria</taxon>
        <taxon>Pseudomonadati</taxon>
        <taxon>Lentisphaerota</taxon>
        <taxon>Lentisphaeria</taxon>
        <taxon>Lentisphaerales</taxon>
        <taxon>Lentisphaeraceae</taxon>
        <taxon>Lentisphaera</taxon>
    </lineage>
</organism>
<evidence type="ECO:0000313" key="6">
    <source>
        <dbReference type="Proteomes" id="UP001214250"/>
    </source>
</evidence>
<evidence type="ECO:0000256" key="1">
    <source>
        <dbReference type="ARBA" id="ARBA00022692"/>
    </source>
</evidence>
<keyword evidence="2 4" id="KW-1133">Transmembrane helix</keyword>
<feature type="transmembrane region" description="Helical" evidence="4">
    <location>
        <begin position="343"/>
        <end position="363"/>
    </location>
</feature>
<dbReference type="Pfam" id="PF07690">
    <property type="entry name" value="MFS_1"/>
    <property type="match status" value="2"/>
</dbReference>
<evidence type="ECO:0000256" key="3">
    <source>
        <dbReference type="ARBA" id="ARBA00023136"/>
    </source>
</evidence>
<feature type="transmembrane region" description="Helical" evidence="4">
    <location>
        <begin position="249"/>
        <end position="267"/>
    </location>
</feature>
<evidence type="ECO:0000313" key="5">
    <source>
        <dbReference type="EMBL" id="WDE99226.1"/>
    </source>
</evidence>
<feature type="transmembrane region" description="Helical" evidence="4">
    <location>
        <begin position="214"/>
        <end position="237"/>
    </location>
</feature>
<dbReference type="PANTHER" id="PTHR23547">
    <property type="entry name" value="MAJOR FACILITATOR SUPERFAMILY DOMAIN, GENERAL SUBSTRATE TRANSPORTER"/>
    <property type="match status" value="1"/>
</dbReference>
<protein>
    <submittedName>
        <fullName evidence="5">Organoarsenical effux MFS transporter ArsJ</fullName>
    </submittedName>
</protein>
<proteinExistence type="predicted"/>
<accession>A0ABY7VZ67</accession>
<feature type="transmembrane region" description="Helical" evidence="4">
    <location>
        <begin position="136"/>
        <end position="161"/>
    </location>
</feature>
<reference evidence="5 6" key="1">
    <citation type="submission" date="2023-02" db="EMBL/GenBank/DDBJ databases">
        <title>Genome sequence of Lentisphaera profundi SAORIC-696.</title>
        <authorList>
            <person name="Kim e."/>
            <person name="Cho J.-C."/>
            <person name="Choi A."/>
            <person name="Kang I."/>
        </authorList>
    </citation>
    <scope>NUCLEOTIDE SEQUENCE [LARGE SCALE GENOMIC DNA]</scope>
    <source>
        <strain evidence="5 6">SAORIC-696</strain>
    </source>
</reference>
<keyword evidence="6" id="KW-1185">Reference proteome</keyword>
<keyword evidence="1 4" id="KW-0812">Transmembrane</keyword>
<keyword evidence="3 4" id="KW-0472">Membrane</keyword>
<gene>
    <name evidence="5" type="primary">arsJ</name>
    <name evidence="5" type="ORF">PQO03_15430</name>
</gene>
<sequence length="398" mass="44333">MKNIKDYCIVTAAYWSFMLTDGALRMLCLLYFHDLGYSPLQLSFVFLLYEFCGVLTNLFGGLFAQRHGLKKSLIYGLSLQVIALVLLSFLNQNWSLALSLTFVMGTQALSGIAKDLTKMSSKTAVKFLIPDKSSQLFKWTAILTGSKNTIKGLGFFFGAFLLQSCGFQSSLKIMALMIFIILILVLACLKGNMGQIKSKNRLKDLFKQGQKINLLAGARVFLFGARDIWFVVALPVFMRQVLEWSYTQIGTFHASWIIGYGIVQTFAPKLLAEKRDTKTAFNLSIFLCISMLSLLFCSVLFPQHSYLLIIGLLIFGFVFALNSSLHSYLILAFANKDKAAMTVGFYYMANAIGRLFGTLLSGLLFHFGGLNACLVGSLCFLLTCSFLSKKLQNTTVQN</sequence>
<dbReference type="InterPro" id="IPR047769">
    <property type="entry name" value="MFS_ArsJ"/>
</dbReference>
<dbReference type="EMBL" id="CP117812">
    <property type="protein sequence ID" value="WDE99226.1"/>
    <property type="molecule type" value="Genomic_DNA"/>
</dbReference>
<feature type="transmembrane region" description="Helical" evidence="4">
    <location>
        <begin position="96"/>
        <end position="116"/>
    </location>
</feature>
<feature type="transmembrane region" description="Helical" evidence="4">
    <location>
        <begin position="12"/>
        <end position="32"/>
    </location>
</feature>
<feature type="transmembrane region" description="Helical" evidence="4">
    <location>
        <begin position="173"/>
        <end position="193"/>
    </location>
</feature>
<feature type="transmembrane region" description="Helical" evidence="4">
    <location>
        <begin position="73"/>
        <end position="90"/>
    </location>
</feature>
<dbReference type="InterPro" id="IPR036259">
    <property type="entry name" value="MFS_trans_sf"/>
</dbReference>
<name>A0ABY7VZ67_9BACT</name>
<dbReference type="Proteomes" id="UP001214250">
    <property type="component" value="Chromosome 2"/>
</dbReference>
<dbReference type="Gene3D" id="1.20.1250.20">
    <property type="entry name" value="MFS general substrate transporter like domains"/>
    <property type="match status" value="2"/>
</dbReference>
<feature type="transmembrane region" description="Helical" evidence="4">
    <location>
        <begin position="369"/>
        <end position="388"/>
    </location>
</feature>
<feature type="transmembrane region" description="Helical" evidence="4">
    <location>
        <begin position="307"/>
        <end position="331"/>
    </location>
</feature>
<evidence type="ECO:0000256" key="4">
    <source>
        <dbReference type="SAM" id="Phobius"/>
    </source>
</evidence>
<feature type="transmembrane region" description="Helical" evidence="4">
    <location>
        <begin position="279"/>
        <end position="301"/>
    </location>
</feature>